<dbReference type="CDD" id="cd11711">
    <property type="entry name" value="GINS_A_Sld5"/>
    <property type="match status" value="1"/>
</dbReference>
<comment type="subcellular location">
    <subcellularLocation>
        <location evidence="1 6">Nucleus</location>
    </subcellularLocation>
</comment>
<evidence type="ECO:0000256" key="4">
    <source>
        <dbReference type="ARBA" id="ARBA00022705"/>
    </source>
</evidence>
<dbReference type="OrthoDB" id="338231at2759"/>
<keyword evidence="10" id="KW-1185">Reference proteome</keyword>
<evidence type="ECO:0000256" key="5">
    <source>
        <dbReference type="ARBA" id="ARBA00023242"/>
    </source>
</evidence>
<dbReference type="InterPro" id="IPR021151">
    <property type="entry name" value="GINS_A"/>
</dbReference>
<comment type="similarity">
    <text evidence="2 6">Belongs to the GINS4/SLD5 family.</text>
</comment>
<dbReference type="OMA" id="ILETAWI"/>
<accession>A0A1E4S5F9</accession>
<protein>
    <recommendedName>
        <fullName evidence="3 6">DNA replication complex GINS protein SLD5</fullName>
    </recommendedName>
</protein>
<gene>
    <name evidence="9" type="ORF">CYBJADRAFT_166512</name>
</gene>
<name>A0A1E4S5F9_CYBJN</name>
<keyword evidence="4 6" id="KW-0235">DNA replication</keyword>
<dbReference type="Gene3D" id="3.40.5.60">
    <property type="match status" value="1"/>
</dbReference>
<dbReference type="AlphaFoldDB" id="A0A1E4S5F9"/>
<feature type="domain" description="DNA replication complex GINS protein SLD5 C-terminal" evidence="8">
    <location>
        <begin position="174"/>
        <end position="226"/>
    </location>
</feature>
<organism evidence="9 10">
    <name type="scientific">Cyberlindnera jadinii (strain ATCC 18201 / CBS 1600 / BCRC 20928 / JCM 3617 / NBRC 0987 / NRRL Y-1542)</name>
    <name type="common">Torula yeast</name>
    <name type="synonym">Candida utilis</name>
    <dbReference type="NCBI Taxonomy" id="983966"/>
    <lineage>
        <taxon>Eukaryota</taxon>
        <taxon>Fungi</taxon>
        <taxon>Dikarya</taxon>
        <taxon>Ascomycota</taxon>
        <taxon>Saccharomycotina</taxon>
        <taxon>Saccharomycetes</taxon>
        <taxon>Phaffomycetales</taxon>
        <taxon>Phaffomycetaceae</taxon>
        <taxon>Cyberlindnera</taxon>
    </lineage>
</organism>
<reference evidence="9 10" key="1">
    <citation type="journal article" date="2016" name="Proc. Natl. Acad. Sci. U.S.A.">
        <title>Comparative genomics of biotechnologically important yeasts.</title>
        <authorList>
            <person name="Riley R."/>
            <person name="Haridas S."/>
            <person name="Wolfe K.H."/>
            <person name="Lopes M.R."/>
            <person name="Hittinger C.T."/>
            <person name="Goeker M."/>
            <person name="Salamov A.A."/>
            <person name="Wisecaver J.H."/>
            <person name="Long T.M."/>
            <person name="Calvey C.H."/>
            <person name="Aerts A.L."/>
            <person name="Barry K.W."/>
            <person name="Choi C."/>
            <person name="Clum A."/>
            <person name="Coughlan A.Y."/>
            <person name="Deshpande S."/>
            <person name="Douglass A.P."/>
            <person name="Hanson S.J."/>
            <person name="Klenk H.-P."/>
            <person name="LaButti K.M."/>
            <person name="Lapidus A."/>
            <person name="Lindquist E.A."/>
            <person name="Lipzen A.M."/>
            <person name="Meier-Kolthoff J.P."/>
            <person name="Ohm R.A."/>
            <person name="Otillar R.P."/>
            <person name="Pangilinan J.L."/>
            <person name="Peng Y."/>
            <person name="Rokas A."/>
            <person name="Rosa C.A."/>
            <person name="Scheuner C."/>
            <person name="Sibirny A.A."/>
            <person name="Slot J.C."/>
            <person name="Stielow J.B."/>
            <person name="Sun H."/>
            <person name="Kurtzman C.P."/>
            <person name="Blackwell M."/>
            <person name="Grigoriev I.V."/>
            <person name="Jeffries T.W."/>
        </authorList>
    </citation>
    <scope>NUCLEOTIDE SEQUENCE [LARGE SCALE GENOMIC DNA]</scope>
    <source>
        <strain evidence="10">ATCC 18201 / CBS 1600 / BCRC 20928 / JCM 3617 / NBRC 0987 / NRRL Y-1542</strain>
    </source>
</reference>
<comment type="function">
    <text evidence="6">The GINS complex plays an essential role in the initiation of DNA replication.</text>
</comment>
<evidence type="ECO:0000259" key="8">
    <source>
        <dbReference type="Pfam" id="PF16922"/>
    </source>
</evidence>
<keyword evidence="5 6" id="KW-0539">Nucleus</keyword>
<dbReference type="PIRSF" id="PIRSF007764">
    <property type="entry name" value="Sld5"/>
    <property type="match status" value="1"/>
</dbReference>
<dbReference type="InterPro" id="IPR038749">
    <property type="entry name" value="Sld5_GINS_A"/>
</dbReference>
<dbReference type="Gene3D" id="1.20.58.1030">
    <property type="match status" value="1"/>
</dbReference>
<proteinExistence type="inferred from homology"/>
<dbReference type="InterPro" id="IPR031633">
    <property type="entry name" value="SLD5_C"/>
</dbReference>
<dbReference type="Pfam" id="PF05916">
    <property type="entry name" value="Sld5"/>
    <property type="match status" value="1"/>
</dbReference>
<evidence type="ECO:0000259" key="7">
    <source>
        <dbReference type="Pfam" id="PF05916"/>
    </source>
</evidence>
<dbReference type="Proteomes" id="UP000094389">
    <property type="component" value="Unassembled WGS sequence"/>
</dbReference>
<evidence type="ECO:0000256" key="2">
    <source>
        <dbReference type="ARBA" id="ARBA00008187"/>
    </source>
</evidence>
<dbReference type="STRING" id="983966.A0A1E4S5F9"/>
<dbReference type="GO" id="GO:0000727">
    <property type="term" value="P:double-strand break repair via break-induced replication"/>
    <property type="evidence" value="ECO:0007669"/>
    <property type="project" value="TreeGrafter"/>
</dbReference>
<dbReference type="CDD" id="cd21692">
    <property type="entry name" value="GINS_B_Sld5"/>
    <property type="match status" value="1"/>
</dbReference>
<dbReference type="GeneID" id="30988916"/>
<sequence length="226" mass="26822">MEFDDILEEFERETRSHKYNEVEVKRSDFQELQNAWISERMCPELLDYKQSLIDRILSRIRVQIEFIEMNSIELQTTERDIKLQLMIIESELDRVNFILRSYLRTRLSKVDKFTIFIRNDEDLVQRLSPAETQYMESHFRALIDLYNSLFLSQLPEQLQALDDTGGGISMIEEPDLDRPVFVKVINDTIETIVIGEEEIDLIPGSIYLIRYSAVQRFVYNQDVLLI</sequence>
<feature type="domain" description="GINS subunit" evidence="7">
    <location>
        <begin position="78"/>
        <end position="149"/>
    </location>
</feature>
<evidence type="ECO:0000256" key="3">
    <source>
        <dbReference type="ARBA" id="ARBA00014804"/>
    </source>
</evidence>
<dbReference type="PANTHER" id="PTHR21206">
    <property type="entry name" value="SLD5 PROTEIN"/>
    <property type="match status" value="1"/>
</dbReference>
<dbReference type="SUPFAM" id="SSF158573">
    <property type="entry name" value="GINS helical bundle-like"/>
    <property type="match status" value="1"/>
</dbReference>
<dbReference type="SUPFAM" id="SSF160059">
    <property type="entry name" value="PriA/YqbF domain"/>
    <property type="match status" value="1"/>
</dbReference>
<evidence type="ECO:0000313" key="9">
    <source>
        <dbReference type="EMBL" id="ODV74725.1"/>
    </source>
</evidence>
<dbReference type="EMBL" id="KV453927">
    <property type="protein sequence ID" value="ODV74725.1"/>
    <property type="molecule type" value="Genomic_DNA"/>
</dbReference>
<evidence type="ECO:0000256" key="6">
    <source>
        <dbReference type="PIRNR" id="PIRNR007764"/>
    </source>
</evidence>
<dbReference type="GO" id="GO:0000811">
    <property type="term" value="C:GINS complex"/>
    <property type="evidence" value="ECO:0007669"/>
    <property type="project" value="UniProtKB-UniRule"/>
</dbReference>
<dbReference type="RefSeq" id="XP_020071764.1">
    <property type="nucleotide sequence ID" value="XM_020214520.1"/>
</dbReference>
<evidence type="ECO:0000256" key="1">
    <source>
        <dbReference type="ARBA" id="ARBA00004123"/>
    </source>
</evidence>
<dbReference type="InterPro" id="IPR008591">
    <property type="entry name" value="GINS_Sld5"/>
</dbReference>
<dbReference type="Pfam" id="PF16922">
    <property type="entry name" value="SLD5_C"/>
    <property type="match status" value="1"/>
</dbReference>
<dbReference type="GO" id="GO:0006261">
    <property type="term" value="P:DNA-templated DNA replication"/>
    <property type="evidence" value="ECO:0007669"/>
    <property type="project" value="InterPro"/>
</dbReference>
<dbReference type="InterPro" id="IPR036224">
    <property type="entry name" value="GINS_bundle-like_dom_sf"/>
</dbReference>
<dbReference type="PANTHER" id="PTHR21206:SF0">
    <property type="entry name" value="DNA REPLICATION COMPLEX GINS PROTEIN SLD5"/>
    <property type="match status" value="1"/>
</dbReference>
<evidence type="ECO:0000313" key="10">
    <source>
        <dbReference type="Proteomes" id="UP000094389"/>
    </source>
</evidence>